<dbReference type="InParanoid" id="A0A136IVR1"/>
<reference evidence="2" key="1">
    <citation type="submission" date="2016-02" db="EMBL/GenBank/DDBJ databases">
        <title>Draft genome sequence of Microdochium bolleyi, a fungal endophyte of beachgrass.</title>
        <authorList>
            <consortium name="DOE Joint Genome Institute"/>
            <person name="David A.S."/>
            <person name="May G."/>
            <person name="Haridas S."/>
            <person name="Lim J."/>
            <person name="Wang M."/>
            <person name="Labutti K."/>
            <person name="Lipzen A."/>
            <person name="Barry K."/>
            <person name="Grigoriev I.V."/>
        </authorList>
    </citation>
    <scope>NUCLEOTIDE SEQUENCE [LARGE SCALE GENOMIC DNA]</scope>
    <source>
        <strain evidence="2">J235TASD1</strain>
    </source>
</reference>
<dbReference type="OrthoDB" id="3800738at2759"/>
<dbReference type="Proteomes" id="UP000070501">
    <property type="component" value="Unassembled WGS sequence"/>
</dbReference>
<dbReference type="EMBL" id="KQ964256">
    <property type="protein sequence ID" value="KXJ89012.1"/>
    <property type="molecule type" value="Genomic_DNA"/>
</dbReference>
<protein>
    <recommendedName>
        <fullName evidence="3">F-box domain-containing protein</fullName>
    </recommendedName>
</protein>
<name>A0A136IVR1_9PEZI</name>
<organism evidence="1 2">
    <name type="scientific">Microdochium bolleyi</name>
    <dbReference type="NCBI Taxonomy" id="196109"/>
    <lineage>
        <taxon>Eukaryota</taxon>
        <taxon>Fungi</taxon>
        <taxon>Dikarya</taxon>
        <taxon>Ascomycota</taxon>
        <taxon>Pezizomycotina</taxon>
        <taxon>Sordariomycetes</taxon>
        <taxon>Xylariomycetidae</taxon>
        <taxon>Xylariales</taxon>
        <taxon>Microdochiaceae</taxon>
        <taxon>Microdochium</taxon>
    </lineage>
</organism>
<evidence type="ECO:0000313" key="1">
    <source>
        <dbReference type="EMBL" id="KXJ89012.1"/>
    </source>
</evidence>
<feature type="non-terminal residue" evidence="1">
    <location>
        <position position="94"/>
    </location>
</feature>
<proteinExistence type="predicted"/>
<accession>A0A136IVR1</accession>
<dbReference type="AlphaFoldDB" id="A0A136IVR1"/>
<keyword evidence="2" id="KW-1185">Reference proteome</keyword>
<gene>
    <name evidence="1" type="ORF">Micbo1qcDRAFT_165786</name>
</gene>
<sequence length="94" mass="10690">MTPKTPSATERVFGTPELLELILLVFSQRDLLTAAQRVCQDWHRNILASMCLQRLLGFAPDDSILPAERRHSELLLLRFPKLIVHDIPDTTIQG</sequence>
<evidence type="ECO:0008006" key="3">
    <source>
        <dbReference type="Google" id="ProtNLM"/>
    </source>
</evidence>
<evidence type="ECO:0000313" key="2">
    <source>
        <dbReference type="Proteomes" id="UP000070501"/>
    </source>
</evidence>